<dbReference type="Gene3D" id="3.40.50.2000">
    <property type="entry name" value="Glycogen Phosphorylase B"/>
    <property type="match status" value="1"/>
</dbReference>
<gene>
    <name evidence="4" type="ordered locus">LOC_Os10g18660</name>
</gene>
<protein>
    <submittedName>
        <fullName evidence="4">Retrotransposon protein, putative, Ty3-gypsy subclass</fullName>
    </submittedName>
</protein>
<comment type="similarity">
    <text evidence="1">Belongs to the UDP-glycosyltransferase family.</text>
</comment>
<evidence type="ECO:0000256" key="2">
    <source>
        <dbReference type="SAM" id="MobiDB-lite"/>
    </source>
</evidence>
<proteinExistence type="inferred from homology"/>
<dbReference type="EMBL" id="DP000086">
    <property type="protein sequence ID" value="ABB47192.2"/>
    <property type="molecule type" value="Genomic_DNA"/>
</dbReference>
<dbReference type="InterPro" id="IPR005162">
    <property type="entry name" value="Retrotrans_gag_dom"/>
</dbReference>
<accession>Q339T5</accession>
<feature type="region of interest" description="Disordered" evidence="2">
    <location>
        <begin position="344"/>
        <end position="384"/>
    </location>
</feature>
<dbReference type="PANTHER" id="PTHR11926">
    <property type="entry name" value="GLUCOSYL/GLUCURONOSYL TRANSFERASES"/>
    <property type="match status" value="1"/>
</dbReference>
<reference evidence="4" key="1">
    <citation type="journal article" date="2003" name="Science">
        <title>In-depth view of structure, activity, and evolution of rice chromosome 10.</title>
        <authorList>
            <consortium name="Rice Chromosome 10 Sequencing Consortium"/>
        </authorList>
    </citation>
    <scope>NUCLEOTIDE SEQUENCE [LARGE SCALE GENOMIC DNA]</scope>
</reference>
<dbReference type="AlphaFoldDB" id="Q339T5"/>
<dbReference type="Pfam" id="PF03732">
    <property type="entry name" value="Retrotrans_gag"/>
    <property type="match status" value="1"/>
</dbReference>
<feature type="region of interest" description="Disordered" evidence="2">
    <location>
        <begin position="396"/>
        <end position="418"/>
    </location>
</feature>
<evidence type="ECO:0000259" key="3">
    <source>
        <dbReference type="Pfam" id="PF03732"/>
    </source>
</evidence>
<organism evidence="4">
    <name type="scientific">Oryza sativa subsp. japonica</name>
    <name type="common">Rice</name>
    <dbReference type="NCBI Taxonomy" id="39947"/>
    <lineage>
        <taxon>Eukaryota</taxon>
        <taxon>Viridiplantae</taxon>
        <taxon>Streptophyta</taxon>
        <taxon>Embryophyta</taxon>
        <taxon>Tracheophyta</taxon>
        <taxon>Spermatophyta</taxon>
        <taxon>Magnoliopsida</taxon>
        <taxon>Liliopsida</taxon>
        <taxon>Poales</taxon>
        <taxon>Poaceae</taxon>
        <taxon>BOP clade</taxon>
        <taxon>Oryzoideae</taxon>
        <taxon>Oryzeae</taxon>
        <taxon>Oryzinae</taxon>
        <taxon>Oryza</taxon>
        <taxon>Oryza sativa</taxon>
    </lineage>
</organism>
<dbReference type="PANTHER" id="PTHR11926:SF1412">
    <property type="entry name" value="UDP-GLYCOSYLTRANSFERASE 83A1-LIKE"/>
    <property type="match status" value="1"/>
</dbReference>
<evidence type="ECO:0000313" key="4">
    <source>
        <dbReference type="EMBL" id="ABB47192.2"/>
    </source>
</evidence>
<reference evidence="4" key="2">
    <citation type="submission" date="2003-05" db="EMBL/GenBank/DDBJ databases">
        <authorList>
            <person name="Buell C.R."/>
            <person name="Wing R.A."/>
            <person name="McCombie W.R."/>
            <person name="Messing J."/>
            <person name="Yuan Q."/>
            <person name="Ouyang S."/>
        </authorList>
    </citation>
    <scope>NUCLEOTIDE SEQUENCE</scope>
</reference>
<name>Q339T5_ORYSJ</name>
<feature type="region of interest" description="Disordered" evidence="2">
    <location>
        <begin position="1157"/>
        <end position="1194"/>
    </location>
</feature>
<reference evidence="4" key="3">
    <citation type="submission" date="2006-07" db="EMBL/GenBank/DDBJ databases">
        <authorList>
            <person name="Buell R."/>
        </authorList>
    </citation>
    <scope>NUCLEOTIDE SEQUENCE</scope>
</reference>
<evidence type="ECO:0000256" key="1">
    <source>
        <dbReference type="ARBA" id="ARBA00009995"/>
    </source>
</evidence>
<feature type="domain" description="Retrotransposon gag" evidence="3">
    <location>
        <begin position="540"/>
        <end position="609"/>
    </location>
</feature>
<dbReference type="SUPFAM" id="SSF53756">
    <property type="entry name" value="UDP-Glycosyltransferase/glycogen phosphorylase"/>
    <property type="match status" value="1"/>
</dbReference>
<sequence>MAPAPPPPARPHALVIPFPAQGHVIPLMEVAHALADRGVAVTFVNTEFNHSRVVAAMPALPRRNGETAAGGGGKLGMGRNRIRLVAVPDGMGPDEDRNNLLRLTVLMQEHMAPRVEELIRRSGEEEAAVDGDGDGWGRITCVVTDYNVGIWALDVARRTAVKSAAVWPASAAVMASILSVPELIRDKIIDAQDDRVDYAVHHALINQSGVLVNTMSNMMKTIADGSIAEHQAAGPVNLQGGVFPNYRSFITDVQPSVQAVPSIAPTTQPTAPASTPLPVTLAMTLGQPVNPRFLTREQPQHGGQAANRLTQDQVAAMFLPPPPIVDPVQQQPIQQTPPIQPVVQSIQQQVVQPAQQTPPRQQPLQPIQQTPPSQQPQQPIQQTPLRQQIVQPIQHPGSLNASAGFAVPGGQPPDGTVIPQMIPEHLVRKIQPNLHNYQGGNLSYQYQPPSPQAQYQPGGLVQPQFASQYGQFESMQQQPQGATQQRPWADVIADVMREQFGLKPKETGSLYRQPYPEWFERVPLPNRFKVPDFSKFSGQEGIWADLEKQFHNYFYSGVHEMKLSDLIAIKQRHDEPVHEYIQRFREMRNKCISLSLTDAQLADLAFQGMIPPIREKFSSEDFDSLSHLIQKVTLHEHRSAEVRNSSKKFNHVCPYMYGSDDEEDDSEIAAAEWVRSKKVILFQWVKSPGEEEKYDFDIIKADKIFDLLLQEKQIQLPAGHTIPSAEELGKKRYYKWHNSRSHSTNDCKVFRQQIQVAIEVGKIRFDDSKKPMKVDGNPFPVNMVHTAGQAADRVRAKGFHVNSAKIISKYQRKYDKQQEKRYEEYDDGFDPHWGCEFFRFCWNEGMRLPSIENCPGCSDTVESSSQSYNVCSRLRQIPSFPESPFSQKKSLKSSKASKATPGLEWYIPGLEIELCSRGGCSEWLGLYNRMPRYKPEYLFGVEGFVQELRTMSFAIGFGTAPFYAQIPHDRHEEKCRVKVTLNSNSEEVPSVMFEAGGRNYIHACQEVARIAIGELRDRYSDQLADTEYRYHPRQPQGSDRGSYLETEGIENDATTRHLVEMLWAMDESRAETVLAAQDREDRNRGKICKLEDKVDRLEKELAALKGEAPPQKARIRLTARKRALFVPRYQLAPKVRVVEKEVAPAQADPPVIIISDEEEESKRNHSKIEWVATQDDEDEPNEPSIDLRCLEELE</sequence>